<reference evidence="6 7" key="1">
    <citation type="submission" date="2018-12" db="EMBL/GenBank/DDBJ databases">
        <title>Bacillus yapensis draft genome sequence.</title>
        <authorList>
            <person name="Yu L."/>
            <person name="Xu X."/>
            <person name="Tang X."/>
        </authorList>
    </citation>
    <scope>NUCLEOTIDE SEQUENCE [LARGE SCALE GENOMIC DNA]</scope>
    <source>
        <strain evidence="6 7">XXST-01</strain>
    </source>
</reference>
<feature type="transmembrane region" description="Helical" evidence="5">
    <location>
        <begin position="98"/>
        <end position="116"/>
    </location>
</feature>
<name>A0A3S0I7T1_9BACI</name>
<evidence type="ECO:0000256" key="2">
    <source>
        <dbReference type="ARBA" id="ARBA00022692"/>
    </source>
</evidence>
<dbReference type="GO" id="GO:0016020">
    <property type="term" value="C:membrane"/>
    <property type="evidence" value="ECO:0007669"/>
    <property type="project" value="UniProtKB-SubCell"/>
</dbReference>
<accession>A0A3S0I7T1</accession>
<evidence type="ECO:0000313" key="7">
    <source>
        <dbReference type="Proteomes" id="UP000271374"/>
    </source>
</evidence>
<protein>
    <submittedName>
        <fullName evidence="6">DoxX family protein</fullName>
    </submittedName>
</protein>
<evidence type="ECO:0000256" key="5">
    <source>
        <dbReference type="SAM" id="Phobius"/>
    </source>
</evidence>
<dbReference type="Proteomes" id="UP000271374">
    <property type="component" value="Unassembled WGS sequence"/>
</dbReference>
<dbReference type="Pfam" id="PF13564">
    <property type="entry name" value="DoxX_2"/>
    <property type="match status" value="1"/>
</dbReference>
<feature type="transmembrane region" description="Helical" evidence="5">
    <location>
        <begin position="44"/>
        <end position="62"/>
    </location>
</feature>
<comment type="caution">
    <text evidence="6">The sequence shown here is derived from an EMBL/GenBank/DDBJ whole genome shotgun (WGS) entry which is preliminary data.</text>
</comment>
<dbReference type="AlphaFoldDB" id="A0A3S0I7T1"/>
<evidence type="ECO:0000256" key="3">
    <source>
        <dbReference type="ARBA" id="ARBA00022989"/>
    </source>
</evidence>
<keyword evidence="7" id="KW-1185">Reference proteome</keyword>
<keyword evidence="3 5" id="KW-1133">Transmembrane helix</keyword>
<comment type="subcellular location">
    <subcellularLocation>
        <location evidence="1">Membrane</location>
        <topology evidence="1">Multi-pass membrane protein</topology>
    </subcellularLocation>
</comment>
<keyword evidence="4 5" id="KW-0472">Membrane</keyword>
<keyword evidence="2 5" id="KW-0812">Transmembrane</keyword>
<organism evidence="6 7">
    <name type="scientific">Bacillus yapensis</name>
    <dbReference type="NCBI Taxonomy" id="2492960"/>
    <lineage>
        <taxon>Bacteria</taxon>
        <taxon>Bacillati</taxon>
        <taxon>Bacillota</taxon>
        <taxon>Bacilli</taxon>
        <taxon>Bacillales</taxon>
        <taxon>Bacillaceae</taxon>
        <taxon>Bacillus</taxon>
    </lineage>
</organism>
<evidence type="ECO:0000256" key="1">
    <source>
        <dbReference type="ARBA" id="ARBA00004141"/>
    </source>
</evidence>
<evidence type="ECO:0000313" key="6">
    <source>
        <dbReference type="EMBL" id="RTR26737.1"/>
    </source>
</evidence>
<feature type="transmembrane region" description="Helical" evidence="5">
    <location>
        <begin position="6"/>
        <end position="24"/>
    </location>
</feature>
<proteinExistence type="predicted"/>
<evidence type="ECO:0000256" key="4">
    <source>
        <dbReference type="ARBA" id="ARBA00023136"/>
    </source>
</evidence>
<dbReference type="RefSeq" id="WP_126410683.1">
    <property type="nucleotide sequence ID" value="NZ_RXNT01000022.1"/>
</dbReference>
<dbReference type="EMBL" id="RXNT01000022">
    <property type="protein sequence ID" value="RTR26737.1"/>
    <property type="molecule type" value="Genomic_DNA"/>
</dbReference>
<gene>
    <name evidence="6" type="ORF">EKG37_20740</name>
</gene>
<dbReference type="InterPro" id="IPR032808">
    <property type="entry name" value="DoxX"/>
</dbReference>
<feature type="transmembrane region" description="Helical" evidence="5">
    <location>
        <begin position="68"/>
        <end position="86"/>
    </location>
</feature>
<dbReference type="OrthoDB" id="2454358at2"/>
<sequence length="118" mass="12776">MTILSIILQVLLGVGFLMFGSMKFGSKQMVEGFKTYGYPGWFRIFTGLVEVVAAVLVIAGIWNETLAAWGGLVIVVTMIGAIFTHIKIKDPAKAMMMPIILLVLGLVVLIINFGSLSL</sequence>